<evidence type="ECO:0000256" key="7">
    <source>
        <dbReference type="ARBA" id="ARBA00023112"/>
    </source>
</evidence>
<evidence type="ECO:0000256" key="9">
    <source>
        <dbReference type="RuleBase" id="RU363032"/>
    </source>
</evidence>
<keyword evidence="2 9" id="KW-0813">Transport</keyword>
<dbReference type="InterPro" id="IPR000515">
    <property type="entry name" value="MetI-like"/>
</dbReference>
<keyword evidence="3" id="KW-1003">Cell membrane</keyword>
<dbReference type="AlphaFoldDB" id="A0A078M819"/>
<feature type="transmembrane region" description="Helical" evidence="9">
    <location>
        <begin position="206"/>
        <end position="233"/>
    </location>
</feature>
<dbReference type="GO" id="GO:0015675">
    <property type="term" value="P:nickel cation transport"/>
    <property type="evidence" value="ECO:0007669"/>
    <property type="project" value="UniProtKB-KW"/>
</dbReference>
<keyword evidence="4" id="KW-0533">Nickel</keyword>
<organism evidence="11 12">
    <name type="scientific">Jeotgalicoccus saudimassiliensis</name>
    <dbReference type="NCBI Taxonomy" id="1461582"/>
    <lineage>
        <taxon>Bacteria</taxon>
        <taxon>Bacillati</taxon>
        <taxon>Bacillota</taxon>
        <taxon>Bacilli</taxon>
        <taxon>Bacillales</taxon>
        <taxon>Staphylococcaceae</taxon>
        <taxon>Jeotgalicoccus</taxon>
    </lineage>
</organism>
<name>A0A078M819_9STAP</name>
<accession>A0A078M819</accession>
<keyword evidence="12" id="KW-1185">Reference proteome</keyword>
<evidence type="ECO:0000313" key="12">
    <source>
        <dbReference type="Proteomes" id="UP000044136"/>
    </source>
</evidence>
<evidence type="ECO:0000256" key="1">
    <source>
        <dbReference type="ARBA" id="ARBA00004651"/>
    </source>
</evidence>
<comment type="similarity">
    <text evidence="9">Belongs to the binding-protein-dependent transport system permease family.</text>
</comment>
<feature type="transmembrane region" description="Helical" evidence="9">
    <location>
        <begin position="79"/>
        <end position="105"/>
    </location>
</feature>
<gene>
    <name evidence="11" type="primary">phnE_1</name>
    <name evidence="11" type="ORF">BN1048_02134</name>
</gene>
<dbReference type="PANTHER" id="PTHR30043:SF1">
    <property type="entry name" value="ABC TRANSPORT SYSTEM PERMEASE PROTEIN P69"/>
    <property type="match status" value="1"/>
</dbReference>
<dbReference type="InterPro" id="IPR035906">
    <property type="entry name" value="MetI-like_sf"/>
</dbReference>
<feature type="transmembrane region" description="Helical" evidence="9">
    <location>
        <begin position="21"/>
        <end position="40"/>
    </location>
</feature>
<evidence type="ECO:0000256" key="3">
    <source>
        <dbReference type="ARBA" id="ARBA00022475"/>
    </source>
</evidence>
<dbReference type="SUPFAM" id="SSF161098">
    <property type="entry name" value="MetI-like"/>
    <property type="match status" value="1"/>
</dbReference>
<evidence type="ECO:0000259" key="10">
    <source>
        <dbReference type="PROSITE" id="PS50928"/>
    </source>
</evidence>
<evidence type="ECO:0000256" key="2">
    <source>
        <dbReference type="ARBA" id="ARBA00022448"/>
    </source>
</evidence>
<feature type="transmembrane region" description="Helical" evidence="9">
    <location>
        <begin position="245"/>
        <end position="266"/>
    </location>
</feature>
<dbReference type="Proteomes" id="UP000044136">
    <property type="component" value="Unassembled WGS sequence"/>
</dbReference>
<dbReference type="PROSITE" id="PS50928">
    <property type="entry name" value="ABC_TM1"/>
    <property type="match status" value="1"/>
</dbReference>
<evidence type="ECO:0000256" key="4">
    <source>
        <dbReference type="ARBA" id="ARBA00022596"/>
    </source>
</evidence>
<sequence>MMNKTSTVHPNEITIIQKKNLYLLLTVVIIVGLIMLAGYITEYSHIEGIMSIPAAMSWMASNMWFSASTLSNLGSVLRLLWETILISIVSTTTAAVFAVVFALFGSKLTYINKPLMYAAKIIASISRNIPVVAWALILVISFGTNSMTGFLALFFGSFGFLVRAFLETIDEGSEDSVEALQATGATYWHTIFKAVLPDSMPQMFSWILFMIETNIRSATLVGLLTGTGIGYLFDLYYKQLNYEMVTLITLAIVIAVLVIEALSNIIRREIL</sequence>
<feature type="transmembrane region" description="Helical" evidence="9">
    <location>
        <begin position="46"/>
        <end position="67"/>
    </location>
</feature>
<evidence type="ECO:0000256" key="6">
    <source>
        <dbReference type="ARBA" id="ARBA00022989"/>
    </source>
</evidence>
<dbReference type="PANTHER" id="PTHR30043">
    <property type="entry name" value="PHOSPHONATES TRANSPORT SYSTEM PERMEASE PROTEIN"/>
    <property type="match status" value="1"/>
</dbReference>
<evidence type="ECO:0000256" key="8">
    <source>
        <dbReference type="ARBA" id="ARBA00023136"/>
    </source>
</evidence>
<dbReference type="Pfam" id="PF00528">
    <property type="entry name" value="BPD_transp_1"/>
    <property type="match status" value="1"/>
</dbReference>
<evidence type="ECO:0000313" key="11">
    <source>
        <dbReference type="EMBL" id="CEA03568.1"/>
    </source>
</evidence>
<dbReference type="HOGENOM" id="CLU_064254_1_2_9"/>
<dbReference type="Gene3D" id="1.10.3720.10">
    <property type="entry name" value="MetI-like"/>
    <property type="match status" value="1"/>
</dbReference>
<keyword evidence="8 9" id="KW-0472">Membrane</keyword>
<keyword evidence="6 9" id="KW-1133">Transmembrane helix</keyword>
<reference evidence="11 12" key="1">
    <citation type="submission" date="2014-07" db="EMBL/GenBank/DDBJ databases">
        <authorList>
            <person name="Urmite Genomes Urmite Genomes"/>
        </authorList>
    </citation>
    <scope>NUCLEOTIDE SEQUENCE [LARGE SCALE GENOMIC DNA]</scope>
    <source>
        <strain evidence="11 12">13MG44_air</strain>
    </source>
</reference>
<keyword evidence="7" id="KW-0406">Ion transport</keyword>
<protein>
    <submittedName>
        <fullName evidence="11">Phosphate-import permease protein PhnE</fullName>
    </submittedName>
</protein>
<feature type="domain" description="ABC transmembrane type-1" evidence="10">
    <location>
        <begin position="80"/>
        <end position="263"/>
    </location>
</feature>
<keyword evidence="7" id="KW-0921">Nickel transport</keyword>
<dbReference type="eggNOG" id="COG3639">
    <property type="taxonomic scope" value="Bacteria"/>
</dbReference>
<dbReference type="EMBL" id="CCSE01000001">
    <property type="protein sequence ID" value="CEA03568.1"/>
    <property type="molecule type" value="Genomic_DNA"/>
</dbReference>
<dbReference type="CDD" id="cd06261">
    <property type="entry name" value="TM_PBP2"/>
    <property type="match status" value="1"/>
</dbReference>
<dbReference type="STRING" id="1461582.BN1048_02134"/>
<dbReference type="GO" id="GO:0005886">
    <property type="term" value="C:plasma membrane"/>
    <property type="evidence" value="ECO:0007669"/>
    <property type="project" value="UniProtKB-SubCell"/>
</dbReference>
<evidence type="ECO:0000256" key="5">
    <source>
        <dbReference type="ARBA" id="ARBA00022692"/>
    </source>
</evidence>
<comment type="subcellular location">
    <subcellularLocation>
        <location evidence="1 9">Cell membrane</location>
        <topology evidence="1 9">Multi-pass membrane protein</topology>
    </subcellularLocation>
</comment>
<keyword evidence="5 9" id="KW-0812">Transmembrane</keyword>
<dbReference type="GO" id="GO:0055085">
    <property type="term" value="P:transmembrane transport"/>
    <property type="evidence" value="ECO:0007669"/>
    <property type="project" value="InterPro"/>
</dbReference>
<proteinExistence type="inferred from homology"/>